<keyword evidence="3" id="KW-1185">Reference proteome</keyword>
<dbReference type="Gene3D" id="1.10.10.60">
    <property type="entry name" value="Homeodomain-like"/>
    <property type="match status" value="1"/>
</dbReference>
<proteinExistence type="predicted"/>
<evidence type="ECO:0000313" key="2">
    <source>
        <dbReference type="EMBL" id="NBH62706.1"/>
    </source>
</evidence>
<sequence length="178" mass="20439">MSYKQSFVLYESVYAQFERLLKAEKLEGANRYIDAVMQYGLYGVVPDEEDEVWLYGLDNVIASIDSAKSNYRKKINIPKEDLENYLRQGMTQAKIAEIFNCSVDTIQRRIKEYGLNILPPEEYFFDDDTADTATSSIETGRNYLSHSHSFSHSDFYSTSQEDKENSNGDIVTAKDLGF</sequence>
<feature type="region of interest" description="Disordered" evidence="1">
    <location>
        <begin position="155"/>
        <end position="178"/>
    </location>
</feature>
<accession>A0A845QM44</accession>
<organism evidence="2 3">
    <name type="scientific">Anaerotruncus colihominis</name>
    <dbReference type="NCBI Taxonomy" id="169435"/>
    <lineage>
        <taxon>Bacteria</taxon>
        <taxon>Bacillati</taxon>
        <taxon>Bacillota</taxon>
        <taxon>Clostridia</taxon>
        <taxon>Eubacteriales</taxon>
        <taxon>Oscillospiraceae</taxon>
        <taxon>Anaerotruncus</taxon>
    </lineage>
</organism>
<evidence type="ECO:0000256" key="1">
    <source>
        <dbReference type="SAM" id="MobiDB-lite"/>
    </source>
</evidence>
<dbReference type="Proteomes" id="UP000446866">
    <property type="component" value="Unassembled WGS sequence"/>
</dbReference>
<dbReference type="RefSeq" id="WP_160202992.1">
    <property type="nucleotide sequence ID" value="NZ_QXWK01000031.1"/>
</dbReference>
<evidence type="ECO:0000313" key="3">
    <source>
        <dbReference type="Proteomes" id="UP000446866"/>
    </source>
</evidence>
<dbReference type="AlphaFoldDB" id="A0A845QM44"/>
<reference evidence="2 3" key="1">
    <citation type="submission" date="2018-08" db="EMBL/GenBank/DDBJ databases">
        <title>Murine metabolic-syndrome-specific gut microbial biobank.</title>
        <authorList>
            <person name="Liu C."/>
        </authorList>
    </citation>
    <scope>NUCLEOTIDE SEQUENCE [LARGE SCALE GENOMIC DNA]</scope>
    <source>
        <strain evidence="2 3">28</strain>
    </source>
</reference>
<comment type="caution">
    <text evidence="2">The sequence shown here is derived from an EMBL/GenBank/DDBJ whole genome shotgun (WGS) entry which is preliminary data.</text>
</comment>
<gene>
    <name evidence="2" type="ORF">D0435_13710</name>
</gene>
<protein>
    <submittedName>
        <fullName evidence="2">Helix-turn-helix domain-containing protein</fullName>
    </submittedName>
</protein>
<dbReference type="EMBL" id="QXWK01000031">
    <property type="protein sequence ID" value="NBH62706.1"/>
    <property type="molecule type" value="Genomic_DNA"/>
</dbReference>
<name>A0A845QM44_9FIRM</name>